<dbReference type="PANTHER" id="PTHR46796">
    <property type="entry name" value="HTH-TYPE TRANSCRIPTIONAL ACTIVATOR RHAS-RELATED"/>
    <property type="match status" value="1"/>
</dbReference>
<dbReference type="Proteomes" id="UP000501237">
    <property type="component" value="Chromosome"/>
</dbReference>
<protein>
    <recommendedName>
        <fullName evidence="7">HTH araC/xylS-type domain-containing protein</fullName>
    </recommendedName>
</protein>
<reference evidence="8 9" key="1">
    <citation type="journal article" date="2020" name="Microbiol. Resour. Announc.">
        <title>Complete genome sequence of Pseudomonas otitidis strain MrB4, isolated from Lake Biwa in Japan.</title>
        <authorList>
            <person name="Miyazaki K."/>
            <person name="Hase E."/>
            <person name="Maruya T."/>
        </authorList>
    </citation>
    <scope>NUCLEOTIDE SEQUENCE [LARGE SCALE GENOMIC DNA]</scope>
    <source>
        <strain evidence="8 9">MrB4</strain>
    </source>
</reference>
<evidence type="ECO:0000256" key="5">
    <source>
        <dbReference type="ARBA" id="ARBA00037345"/>
    </source>
</evidence>
<keyword evidence="3" id="KW-0238">DNA-binding</keyword>
<dbReference type="InterPro" id="IPR009057">
    <property type="entry name" value="Homeodomain-like_sf"/>
</dbReference>
<comment type="function">
    <text evidence="5">Regulatory protein of the TOL plasmid xyl operons. XylS activates the xylXYZLTEGFJQKIH operon required for the degradation of toluene, m-xylene and p-xylene.</text>
</comment>
<evidence type="ECO:0000256" key="2">
    <source>
        <dbReference type="ARBA" id="ARBA00023015"/>
    </source>
</evidence>
<dbReference type="PRINTS" id="PR00032">
    <property type="entry name" value="HTHARAC"/>
</dbReference>
<evidence type="ECO:0000256" key="4">
    <source>
        <dbReference type="ARBA" id="ARBA00023163"/>
    </source>
</evidence>
<evidence type="ECO:0000259" key="7">
    <source>
        <dbReference type="PROSITE" id="PS01124"/>
    </source>
</evidence>
<gene>
    <name evidence="8" type="ORF">PtoMrB4_25610</name>
</gene>
<dbReference type="GO" id="GO:0043565">
    <property type="term" value="F:sequence-specific DNA binding"/>
    <property type="evidence" value="ECO:0007669"/>
    <property type="project" value="InterPro"/>
</dbReference>
<feature type="domain" description="HTH araC/xylS-type" evidence="7">
    <location>
        <begin position="21"/>
        <end position="118"/>
    </location>
</feature>
<dbReference type="PROSITE" id="PS00041">
    <property type="entry name" value="HTH_ARAC_FAMILY_1"/>
    <property type="match status" value="1"/>
</dbReference>
<dbReference type="Pfam" id="PF12833">
    <property type="entry name" value="HTH_18"/>
    <property type="match status" value="1"/>
</dbReference>
<comment type="subcellular location">
    <subcellularLocation>
        <location evidence="1">Cytoplasm</location>
    </subcellularLocation>
</comment>
<evidence type="ECO:0000313" key="8">
    <source>
        <dbReference type="EMBL" id="BCA28584.1"/>
    </source>
</evidence>
<dbReference type="GeneID" id="57397785"/>
<dbReference type="SUPFAM" id="SSF46689">
    <property type="entry name" value="Homeodomain-like"/>
    <property type="match status" value="2"/>
</dbReference>
<sequence>METQEQDRARTAIHLAPWQLQRARELIAAHLDRSLTVAWLARECGLSRCHFSRAFQGSTGLSPHQWLTRARLDRARQLLLGERTVAEVAQACGFTDQAHFARVFVRHVGTPPSQWRLARLREQSGARMSRGIEHPAPRPSRLTCRSE</sequence>
<evidence type="ECO:0000256" key="3">
    <source>
        <dbReference type="ARBA" id="ARBA00023125"/>
    </source>
</evidence>
<accession>A0A679GR98</accession>
<dbReference type="InterPro" id="IPR018062">
    <property type="entry name" value="HTH_AraC-typ_CS"/>
</dbReference>
<keyword evidence="2" id="KW-0805">Transcription regulation</keyword>
<dbReference type="PANTHER" id="PTHR46796:SF14">
    <property type="entry name" value="TRANSCRIPTIONAL REGULATORY PROTEIN"/>
    <property type="match status" value="1"/>
</dbReference>
<evidence type="ECO:0000256" key="1">
    <source>
        <dbReference type="ARBA" id="ARBA00004496"/>
    </source>
</evidence>
<name>A0A679GR98_9GAMM</name>
<dbReference type="PROSITE" id="PS01124">
    <property type="entry name" value="HTH_ARAC_FAMILY_2"/>
    <property type="match status" value="1"/>
</dbReference>
<dbReference type="AlphaFoldDB" id="A0A679GR98"/>
<dbReference type="InterPro" id="IPR018060">
    <property type="entry name" value="HTH_AraC"/>
</dbReference>
<evidence type="ECO:0000256" key="6">
    <source>
        <dbReference type="SAM" id="MobiDB-lite"/>
    </source>
</evidence>
<dbReference type="KEGG" id="poj:PtoMrB4_25610"/>
<dbReference type="EMBL" id="AP022642">
    <property type="protein sequence ID" value="BCA28584.1"/>
    <property type="molecule type" value="Genomic_DNA"/>
</dbReference>
<dbReference type="GO" id="GO:0009893">
    <property type="term" value="P:positive regulation of metabolic process"/>
    <property type="evidence" value="ECO:0007669"/>
    <property type="project" value="UniProtKB-ARBA"/>
</dbReference>
<keyword evidence="4" id="KW-0804">Transcription</keyword>
<dbReference type="SMART" id="SM00342">
    <property type="entry name" value="HTH_ARAC"/>
    <property type="match status" value="1"/>
</dbReference>
<organism evidence="8 9">
    <name type="scientific">Metapseudomonas otitidis</name>
    <dbReference type="NCBI Taxonomy" id="319939"/>
    <lineage>
        <taxon>Bacteria</taxon>
        <taxon>Pseudomonadati</taxon>
        <taxon>Pseudomonadota</taxon>
        <taxon>Gammaproteobacteria</taxon>
        <taxon>Pseudomonadales</taxon>
        <taxon>Pseudomonadaceae</taxon>
        <taxon>Metapseudomonas</taxon>
    </lineage>
</organism>
<dbReference type="Gene3D" id="1.10.10.60">
    <property type="entry name" value="Homeodomain-like"/>
    <property type="match status" value="2"/>
</dbReference>
<evidence type="ECO:0000313" key="9">
    <source>
        <dbReference type="Proteomes" id="UP000501237"/>
    </source>
</evidence>
<feature type="region of interest" description="Disordered" evidence="6">
    <location>
        <begin position="126"/>
        <end position="147"/>
    </location>
</feature>
<feature type="compositionally biased region" description="Basic and acidic residues" evidence="6">
    <location>
        <begin position="126"/>
        <end position="136"/>
    </location>
</feature>
<proteinExistence type="predicted"/>
<dbReference type="InterPro" id="IPR050204">
    <property type="entry name" value="AraC_XylS_family_regulators"/>
</dbReference>
<dbReference type="GO" id="GO:0003700">
    <property type="term" value="F:DNA-binding transcription factor activity"/>
    <property type="evidence" value="ECO:0007669"/>
    <property type="project" value="InterPro"/>
</dbReference>
<dbReference type="InterPro" id="IPR020449">
    <property type="entry name" value="Tscrpt_reg_AraC-type_HTH"/>
</dbReference>
<dbReference type="RefSeq" id="WP_160158572.1">
    <property type="nucleotide sequence ID" value="NZ_AP022642.1"/>
</dbReference>
<dbReference type="GO" id="GO:0005737">
    <property type="term" value="C:cytoplasm"/>
    <property type="evidence" value="ECO:0007669"/>
    <property type="project" value="UniProtKB-SubCell"/>
</dbReference>